<evidence type="ECO:0000256" key="4">
    <source>
        <dbReference type="PROSITE-ProRule" id="PRU00335"/>
    </source>
</evidence>
<organism evidence="6 7">
    <name type="scientific">Streptomyces akebiae</name>
    <dbReference type="NCBI Taxonomy" id="2865673"/>
    <lineage>
        <taxon>Bacteria</taxon>
        <taxon>Bacillati</taxon>
        <taxon>Actinomycetota</taxon>
        <taxon>Actinomycetes</taxon>
        <taxon>Kitasatosporales</taxon>
        <taxon>Streptomycetaceae</taxon>
        <taxon>Streptomyces</taxon>
    </lineage>
</organism>
<dbReference type="InterPro" id="IPR041678">
    <property type="entry name" value="TetR_C_16"/>
</dbReference>
<dbReference type="InterPro" id="IPR009057">
    <property type="entry name" value="Homeodomain-like_sf"/>
</dbReference>
<dbReference type="Proteomes" id="UP000827138">
    <property type="component" value="Chromosome"/>
</dbReference>
<dbReference type="PANTHER" id="PTHR30055:SF234">
    <property type="entry name" value="HTH-TYPE TRANSCRIPTIONAL REGULATOR BETI"/>
    <property type="match status" value="1"/>
</dbReference>
<dbReference type="InterPro" id="IPR001647">
    <property type="entry name" value="HTH_TetR"/>
</dbReference>
<dbReference type="Pfam" id="PF17920">
    <property type="entry name" value="TetR_C_16"/>
    <property type="match status" value="1"/>
</dbReference>
<evidence type="ECO:0000256" key="3">
    <source>
        <dbReference type="ARBA" id="ARBA00023163"/>
    </source>
</evidence>
<feature type="domain" description="HTH tetR-type" evidence="5">
    <location>
        <begin position="25"/>
        <end position="85"/>
    </location>
</feature>
<dbReference type="EMBL" id="CP080647">
    <property type="protein sequence ID" value="QYX75136.1"/>
    <property type="molecule type" value="Genomic_DNA"/>
</dbReference>
<dbReference type="PRINTS" id="PR00455">
    <property type="entry name" value="HTHTETR"/>
</dbReference>
<feature type="DNA-binding region" description="H-T-H motif" evidence="4">
    <location>
        <begin position="48"/>
        <end position="67"/>
    </location>
</feature>
<dbReference type="PANTHER" id="PTHR30055">
    <property type="entry name" value="HTH-TYPE TRANSCRIPTIONAL REGULATOR RUTR"/>
    <property type="match status" value="1"/>
</dbReference>
<dbReference type="Pfam" id="PF00440">
    <property type="entry name" value="TetR_N"/>
    <property type="match status" value="1"/>
</dbReference>
<proteinExistence type="predicted"/>
<sequence>MYIKRVSSEPPSAPAVVRKRVRAPEVHREAILEAARAAFAERGYARATIREIAGRAGVTHGLVMRHFGSKEQLFLAAVPGPRDLPELLPGPPETLPERIARAFVERMEHADGNDPFLALIRSAASDEQAATGLYAAMRRSSMEAYRTVLSGPDADERVDLLASQLIGVAFSRYVLRGGPVAEMPPERLVAYLTLTLRCLLEPVDPPESSEGTSPS</sequence>
<evidence type="ECO:0000256" key="2">
    <source>
        <dbReference type="ARBA" id="ARBA00023125"/>
    </source>
</evidence>
<dbReference type="SUPFAM" id="SSF46689">
    <property type="entry name" value="Homeodomain-like"/>
    <property type="match status" value="1"/>
</dbReference>
<keyword evidence="1" id="KW-0805">Transcription regulation</keyword>
<dbReference type="Gene3D" id="1.10.357.10">
    <property type="entry name" value="Tetracycline Repressor, domain 2"/>
    <property type="match status" value="1"/>
</dbReference>
<evidence type="ECO:0000313" key="6">
    <source>
        <dbReference type="EMBL" id="QYX75136.1"/>
    </source>
</evidence>
<evidence type="ECO:0000259" key="5">
    <source>
        <dbReference type="PROSITE" id="PS50977"/>
    </source>
</evidence>
<evidence type="ECO:0000256" key="1">
    <source>
        <dbReference type="ARBA" id="ARBA00023015"/>
    </source>
</evidence>
<dbReference type="InterPro" id="IPR050109">
    <property type="entry name" value="HTH-type_TetR-like_transc_reg"/>
</dbReference>
<dbReference type="PROSITE" id="PS50977">
    <property type="entry name" value="HTH_TETR_2"/>
    <property type="match status" value="1"/>
</dbReference>
<protein>
    <submittedName>
        <fullName evidence="6">TetR family transcriptional regulator</fullName>
    </submittedName>
</protein>
<evidence type="ECO:0000313" key="7">
    <source>
        <dbReference type="Proteomes" id="UP000827138"/>
    </source>
</evidence>
<keyword evidence="3" id="KW-0804">Transcription</keyword>
<gene>
    <name evidence="6" type="ORF">K1J60_00160</name>
</gene>
<accession>A0ABX8XGS8</accession>
<name>A0ABX8XGS8_9ACTN</name>
<reference evidence="6 7" key="1">
    <citation type="submission" date="2021-08" db="EMBL/GenBank/DDBJ databases">
        <authorList>
            <person name="Ping M."/>
        </authorList>
    </citation>
    <scope>NUCLEOTIDE SEQUENCE [LARGE SCALE GENOMIC DNA]</scope>
    <source>
        <strain evidence="6 7">MG28</strain>
    </source>
</reference>
<keyword evidence="2 4" id="KW-0238">DNA-binding</keyword>
<keyword evidence="7" id="KW-1185">Reference proteome</keyword>
<dbReference type="SUPFAM" id="SSF48498">
    <property type="entry name" value="Tetracyclin repressor-like, C-terminal domain"/>
    <property type="match status" value="1"/>
</dbReference>
<dbReference type="Gene3D" id="1.10.10.60">
    <property type="entry name" value="Homeodomain-like"/>
    <property type="match status" value="1"/>
</dbReference>
<dbReference type="InterPro" id="IPR036271">
    <property type="entry name" value="Tet_transcr_reg_TetR-rel_C_sf"/>
</dbReference>